<name>A0A9N9X4V0_DIABA</name>
<sequence>MERGHTINYISQVAEKRDPKDYLAIADWLEYLPERVFQVIEEDLNFWFERTEEREQILRDEEICKSVQ</sequence>
<evidence type="ECO:0000313" key="2">
    <source>
        <dbReference type="Proteomes" id="UP001153709"/>
    </source>
</evidence>
<proteinExistence type="predicted"/>
<dbReference type="AlphaFoldDB" id="A0A9N9X4V0"/>
<gene>
    <name evidence="1" type="ORF">DIABBA_LOCUS1346</name>
</gene>
<dbReference type="Proteomes" id="UP001153709">
    <property type="component" value="Chromosome 1"/>
</dbReference>
<keyword evidence="2" id="KW-1185">Reference proteome</keyword>
<evidence type="ECO:0000313" key="1">
    <source>
        <dbReference type="EMBL" id="CAG9827344.1"/>
    </source>
</evidence>
<dbReference type="EMBL" id="OU898276">
    <property type="protein sequence ID" value="CAG9827344.1"/>
    <property type="molecule type" value="Genomic_DNA"/>
</dbReference>
<accession>A0A9N9X4V0</accession>
<protein>
    <submittedName>
        <fullName evidence="1">Uncharacterized protein</fullName>
    </submittedName>
</protein>
<reference evidence="1" key="1">
    <citation type="submission" date="2022-01" db="EMBL/GenBank/DDBJ databases">
        <authorList>
            <person name="King R."/>
        </authorList>
    </citation>
    <scope>NUCLEOTIDE SEQUENCE</scope>
</reference>
<organism evidence="1 2">
    <name type="scientific">Diabrotica balteata</name>
    <name type="common">Banded cucumber beetle</name>
    <dbReference type="NCBI Taxonomy" id="107213"/>
    <lineage>
        <taxon>Eukaryota</taxon>
        <taxon>Metazoa</taxon>
        <taxon>Ecdysozoa</taxon>
        <taxon>Arthropoda</taxon>
        <taxon>Hexapoda</taxon>
        <taxon>Insecta</taxon>
        <taxon>Pterygota</taxon>
        <taxon>Neoptera</taxon>
        <taxon>Endopterygota</taxon>
        <taxon>Coleoptera</taxon>
        <taxon>Polyphaga</taxon>
        <taxon>Cucujiformia</taxon>
        <taxon>Chrysomeloidea</taxon>
        <taxon>Chrysomelidae</taxon>
        <taxon>Galerucinae</taxon>
        <taxon>Diabroticina</taxon>
        <taxon>Diabroticites</taxon>
        <taxon>Diabrotica</taxon>
    </lineage>
</organism>